<accession>A0ABX1QIH4</accession>
<organism evidence="2 3">
    <name type="scientific">Aromatoleum diolicum</name>
    <dbReference type="NCBI Taxonomy" id="75796"/>
    <lineage>
        <taxon>Bacteria</taxon>
        <taxon>Pseudomonadati</taxon>
        <taxon>Pseudomonadota</taxon>
        <taxon>Betaproteobacteria</taxon>
        <taxon>Rhodocyclales</taxon>
        <taxon>Rhodocyclaceae</taxon>
        <taxon>Aromatoleum</taxon>
    </lineage>
</organism>
<dbReference type="RefSeq" id="WP_169262528.1">
    <property type="nucleotide sequence ID" value="NZ_WTVQ01000062.1"/>
</dbReference>
<evidence type="ECO:0000313" key="3">
    <source>
        <dbReference type="Proteomes" id="UP000648984"/>
    </source>
</evidence>
<dbReference type="Pfam" id="PF11734">
    <property type="entry name" value="TilS_C"/>
    <property type="match status" value="1"/>
</dbReference>
<evidence type="ECO:0000259" key="1">
    <source>
        <dbReference type="SMART" id="SM00977"/>
    </source>
</evidence>
<feature type="non-terminal residue" evidence="2">
    <location>
        <position position="1"/>
    </location>
</feature>
<name>A0ABX1QIH4_9RHOO</name>
<dbReference type="Proteomes" id="UP000648984">
    <property type="component" value="Unassembled WGS sequence"/>
</dbReference>
<dbReference type="InterPro" id="IPR012796">
    <property type="entry name" value="Lysidine-tRNA-synth_C"/>
</dbReference>
<dbReference type="SMART" id="SM00977">
    <property type="entry name" value="TilS_C"/>
    <property type="match status" value="1"/>
</dbReference>
<comment type="caution">
    <text evidence="2">The sequence shown here is derived from an EMBL/GenBank/DDBJ whole genome shotgun (WGS) entry which is preliminary data.</text>
</comment>
<dbReference type="EMBL" id="WTVQ01000062">
    <property type="protein sequence ID" value="NMG77397.1"/>
    <property type="molecule type" value="Genomic_DNA"/>
</dbReference>
<evidence type="ECO:0000313" key="2">
    <source>
        <dbReference type="EMBL" id="NMG77397.1"/>
    </source>
</evidence>
<dbReference type="SUPFAM" id="SSF56037">
    <property type="entry name" value="PheT/TilS domain"/>
    <property type="match status" value="1"/>
</dbReference>
<dbReference type="EC" id="6.3.4.19" evidence="2"/>
<dbReference type="GO" id="GO:0032267">
    <property type="term" value="F:tRNA(Ile)-lysidine synthase activity"/>
    <property type="evidence" value="ECO:0007669"/>
    <property type="project" value="UniProtKB-EC"/>
</dbReference>
<proteinExistence type="predicted"/>
<gene>
    <name evidence="2" type="primary">tilS</name>
    <name evidence="2" type="ORF">GPA25_21840</name>
</gene>
<sequence length="103" mass="11183">PWGGGVVHFDRVTGAGLSRAVLARASAVELTVRWPVLALRQGVGRPRRSFKNLCQEAGIPAWLRARLPVLRVDGEAAWIAEIGVAAEFRCGADESGVLPVWRR</sequence>
<protein>
    <submittedName>
        <fullName evidence="2">tRNA lysidine(34) synthetase TilS</fullName>
        <ecNumber evidence="2">6.3.4.19</ecNumber>
    </submittedName>
</protein>
<keyword evidence="3" id="KW-1185">Reference proteome</keyword>
<dbReference type="NCBIfam" id="TIGR02433">
    <property type="entry name" value="lysidine_TilS_C"/>
    <property type="match status" value="1"/>
</dbReference>
<feature type="domain" description="Lysidine-tRNA(Ile) synthetase C-terminal" evidence="1">
    <location>
        <begin position="28"/>
        <end position="101"/>
    </location>
</feature>
<reference evidence="2 3" key="1">
    <citation type="submission" date="2019-12" db="EMBL/GenBank/DDBJ databases">
        <title>Comparative genomics gives insights into the taxonomy of the Azoarcus-Aromatoleum group and reveals separate origins of nif in the plant-associated Azoarcus and non-plant-associated Aromatoleum sub-groups.</title>
        <authorList>
            <person name="Lafos M."/>
            <person name="Maluk M."/>
            <person name="Batista M."/>
            <person name="Junghare M."/>
            <person name="Carmona M."/>
            <person name="Faoro H."/>
            <person name="Cruz L.M."/>
            <person name="Battistoni F."/>
            <person name="De Souza E."/>
            <person name="Pedrosa F."/>
            <person name="Chen W.-M."/>
            <person name="Poole P.S."/>
            <person name="Dixon R.A."/>
            <person name="James E.K."/>
        </authorList>
    </citation>
    <scope>NUCLEOTIDE SEQUENCE [LARGE SCALE GENOMIC DNA]</scope>
    <source>
        <strain evidence="2 3">22Lin</strain>
    </source>
</reference>
<keyword evidence="2" id="KW-0436">Ligase</keyword>